<dbReference type="InterPro" id="IPR006311">
    <property type="entry name" value="TAT_signal"/>
</dbReference>
<dbReference type="GO" id="GO:1904680">
    <property type="term" value="F:peptide transmembrane transporter activity"/>
    <property type="evidence" value="ECO:0007669"/>
    <property type="project" value="TreeGrafter"/>
</dbReference>
<keyword evidence="4 5" id="KW-0732">Signal</keyword>
<dbReference type="EMBL" id="BJXU01000157">
    <property type="protein sequence ID" value="GEN25682.1"/>
    <property type="molecule type" value="Genomic_DNA"/>
</dbReference>
<dbReference type="InterPro" id="IPR000914">
    <property type="entry name" value="SBP_5_dom"/>
</dbReference>
<dbReference type="GO" id="GO:0043190">
    <property type="term" value="C:ATP-binding cassette (ABC) transporter complex"/>
    <property type="evidence" value="ECO:0007669"/>
    <property type="project" value="InterPro"/>
</dbReference>
<evidence type="ECO:0000313" key="8">
    <source>
        <dbReference type="EMBL" id="SHM84005.1"/>
    </source>
</evidence>
<dbReference type="PANTHER" id="PTHR30290">
    <property type="entry name" value="PERIPLASMIC BINDING COMPONENT OF ABC TRANSPORTER"/>
    <property type="match status" value="1"/>
</dbReference>
<accession>A0A1M7M1G6</accession>
<name>A0A1M7M1G6_9GAMM</name>
<dbReference type="PIRSF" id="PIRSF002741">
    <property type="entry name" value="MppA"/>
    <property type="match status" value="1"/>
</dbReference>
<evidence type="ECO:0000256" key="1">
    <source>
        <dbReference type="ARBA" id="ARBA00004196"/>
    </source>
</evidence>
<dbReference type="GO" id="GO:0030288">
    <property type="term" value="C:outer membrane-bounded periplasmic space"/>
    <property type="evidence" value="ECO:0007669"/>
    <property type="project" value="TreeGrafter"/>
</dbReference>
<dbReference type="OrthoDB" id="9801912at2"/>
<feature type="signal peptide" evidence="5">
    <location>
        <begin position="1"/>
        <end position="31"/>
    </location>
</feature>
<reference evidence="8 9" key="1">
    <citation type="submission" date="2016-11" db="EMBL/GenBank/DDBJ databases">
        <authorList>
            <person name="Jaros S."/>
            <person name="Januszkiewicz K."/>
            <person name="Wedrychowicz H."/>
        </authorList>
    </citation>
    <scope>NUCLEOTIDE SEQUENCE [LARGE SCALE GENOMIC DNA]</scope>
    <source>
        <strain evidence="8 9">DSM 4740</strain>
    </source>
</reference>
<evidence type="ECO:0000313" key="9">
    <source>
        <dbReference type="Proteomes" id="UP000184123"/>
    </source>
</evidence>
<dbReference type="Proteomes" id="UP000184123">
    <property type="component" value="Unassembled WGS sequence"/>
</dbReference>
<dbReference type="Gene3D" id="3.10.105.10">
    <property type="entry name" value="Dipeptide-binding Protein, Domain 3"/>
    <property type="match status" value="1"/>
</dbReference>
<feature type="domain" description="Solute-binding protein family 5" evidence="6">
    <location>
        <begin position="76"/>
        <end position="462"/>
    </location>
</feature>
<dbReference type="CDD" id="cd08504">
    <property type="entry name" value="PBP2_OppA"/>
    <property type="match status" value="1"/>
</dbReference>
<evidence type="ECO:0000259" key="6">
    <source>
        <dbReference type="Pfam" id="PF00496"/>
    </source>
</evidence>
<evidence type="ECO:0000256" key="2">
    <source>
        <dbReference type="ARBA" id="ARBA00005695"/>
    </source>
</evidence>
<feature type="chain" id="PRO_5012748706" evidence="5">
    <location>
        <begin position="32"/>
        <end position="540"/>
    </location>
</feature>
<comment type="subcellular location">
    <subcellularLocation>
        <location evidence="1">Cell envelope</location>
    </subcellularLocation>
</comment>
<evidence type="ECO:0000313" key="7">
    <source>
        <dbReference type="EMBL" id="GEN25682.1"/>
    </source>
</evidence>
<evidence type="ECO:0000256" key="5">
    <source>
        <dbReference type="SAM" id="SignalP"/>
    </source>
</evidence>
<dbReference type="Pfam" id="PF00496">
    <property type="entry name" value="SBP_bac_5"/>
    <property type="match status" value="1"/>
</dbReference>
<dbReference type="SUPFAM" id="SSF53850">
    <property type="entry name" value="Periplasmic binding protein-like II"/>
    <property type="match status" value="1"/>
</dbReference>
<dbReference type="STRING" id="44933.SAMN05660971_04017"/>
<sequence length="540" mass="60608">MSLSRNTWLRRTALVSAIGLAGLTLAPASLAATLDIGVTGELASFDTSKISGGIWESQVLMDVYEGLVKESPDGEILPGMAASWDVSEDGRTYTFHLREDARWSDGEPVTADDFVFGWRHLLDPASASKYAYQLYPVVNAEAVNTGDKPLEELGVEAVDPRTLVVHLNAPTPYFIQLLTHYTTYPQPLHTWQEFGQDYVDLDNIVTNGAFTPTEWISQSRITTRKNPEYYEADEVALDGVRYHTIEDRNAGVSRFRAGELDIMREYASSMYSLLKEQIPDATHMAPYLGSYYYVFNHREGHPTTDPRVREALSMAVRREVIAQQILQGTFLPSLSFVPEGIEHYDAQNVTFRDADGNDITDDMNARMERAQELMEEAGYSSENPLRLRLRYNTTDEHKKIAVAVSSMWRPLGVEVELVNSEATVHYQTIAQGDFDIARAGWIADYNDAENYLALLRTGAGNNYGAYSSAEYDELYHQAAMTLDADEREALMEQAEATALADNALIPMLYYVSRNLVNPALSGWEDNIDDDHPSRWISIDE</sequence>
<dbReference type="PROSITE" id="PS51318">
    <property type="entry name" value="TAT"/>
    <property type="match status" value="1"/>
</dbReference>
<protein>
    <submittedName>
        <fullName evidence="8">Oligopeptide transport system substrate-binding protein</fullName>
    </submittedName>
    <submittedName>
        <fullName evidence="7">Peptide ABC transporter substrate-binding protein</fullName>
    </submittedName>
</protein>
<dbReference type="GO" id="GO:0015833">
    <property type="term" value="P:peptide transport"/>
    <property type="evidence" value="ECO:0007669"/>
    <property type="project" value="TreeGrafter"/>
</dbReference>
<dbReference type="RefSeq" id="WP_073436997.1">
    <property type="nucleotide sequence ID" value="NZ_BJXU01000157.1"/>
</dbReference>
<organism evidence="8 9">
    <name type="scientific">Halomonas cupida</name>
    <dbReference type="NCBI Taxonomy" id="44933"/>
    <lineage>
        <taxon>Bacteria</taxon>
        <taxon>Pseudomonadati</taxon>
        <taxon>Pseudomonadota</taxon>
        <taxon>Gammaproteobacteria</taxon>
        <taxon>Oceanospirillales</taxon>
        <taxon>Halomonadaceae</taxon>
        <taxon>Halomonas</taxon>
    </lineage>
</organism>
<evidence type="ECO:0000256" key="3">
    <source>
        <dbReference type="ARBA" id="ARBA00022448"/>
    </source>
</evidence>
<dbReference type="InterPro" id="IPR039424">
    <property type="entry name" value="SBP_5"/>
</dbReference>
<dbReference type="EMBL" id="FRCA01000015">
    <property type="protein sequence ID" value="SHM84005.1"/>
    <property type="molecule type" value="Genomic_DNA"/>
</dbReference>
<comment type="similarity">
    <text evidence="2">Belongs to the bacterial solute-binding protein 5 family.</text>
</comment>
<dbReference type="Proteomes" id="UP000321726">
    <property type="component" value="Unassembled WGS sequence"/>
</dbReference>
<gene>
    <name evidence="7" type="ORF">HCU01_36310</name>
    <name evidence="8" type="ORF">SAMN05660971_04017</name>
</gene>
<reference evidence="7 10" key="2">
    <citation type="submission" date="2019-07" db="EMBL/GenBank/DDBJ databases">
        <title>Whole genome shotgun sequence of Halomonas cupida NBRC 102219.</title>
        <authorList>
            <person name="Hosoyama A."/>
            <person name="Uohara A."/>
            <person name="Ohji S."/>
            <person name="Ichikawa N."/>
        </authorList>
    </citation>
    <scope>NUCLEOTIDE SEQUENCE [LARGE SCALE GENOMIC DNA]</scope>
    <source>
        <strain evidence="7 10">NBRC 102219</strain>
    </source>
</reference>
<keyword evidence="3" id="KW-0813">Transport</keyword>
<keyword evidence="10" id="KW-1185">Reference proteome</keyword>
<dbReference type="FunFam" id="3.90.76.10:FF:000001">
    <property type="entry name" value="Oligopeptide ABC transporter substrate-binding protein"/>
    <property type="match status" value="1"/>
</dbReference>
<dbReference type="PANTHER" id="PTHR30290:SF10">
    <property type="entry name" value="PERIPLASMIC OLIGOPEPTIDE-BINDING PROTEIN-RELATED"/>
    <property type="match status" value="1"/>
</dbReference>
<dbReference type="Gene3D" id="3.90.76.10">
    <property type="entry name" value="Dipeptide-binding Protein, Domain 1"/>
    <property type="match status" value="1"/>
</dbReference>
<dbReference type="InterPro" id="IPR030678">
    <property type="entry name" value="Peptide/Ni-bd"/>
</dbReference>
<evidence type="ECO:0000256" key="4">
    <source>
        <dbReference type="ARBA" id="ARBA00022729"/>
    </source>
</evidence>
<proteinExistence type="inferred from homology"/>
<dbReference type="Gene3D" id="3.40.190.10">
    <property type="entry name" value="Periplasmic binding protein-like II"/>
    <property type="match status" value="1"/>
</dbReference>
<evidence type="ECO:0000313" key="10">
    <source>
        <dbReference type="Proteomes" id="UP000321726"/>
    </source>
</evidence>
<dbReference type="AlphaFoldDB" id="A0A1M7M1G6"/>